<accession>A0ACB9K8H7</accession>
<gene>
    <name evidence="1" type="ORF">L1987_02680</name>
</gene>
<reference evidence="2" key="1">
    <citation type="journal article" date="2022" name="Mol. Ecol. Resour.">
        <title>The genomes of chicory, endive, great burdock and yacon provide insights into Asteraceae palaeo-polyploidization history and plant inulin production.</title>
        <authorList>
            <person name="Fan W."/>
            <person name="Wang S."/>
            <person name="Wang H."/>
            <person name="Wang A."/>
            <person name="Jiang F."/>
            <person name="Liu H."/>
            <person name="Zhao H."/>
            <person name="Xu D."/>
            <person name="Zhang Y."/>
        </authorList>
    </citation>
    <scope>NUCLEOTIDE SEQUENCE [LARGE SCALE GENOMIC DNA]</scope>
    <source>
        <strain evidence="2">cv. Yunnan</strain>
    </source>
</reference>
<comment type="caution">
    <text evidence="1">The sequence shown here is derived from an EMBL/GenBank/DDBJ whole genome shotgun (WGS) entry which is preliminary data.</text>
</comment>
<keyword evidence="2" id="KW-1185">Reference proteome</keyword>
<reference evidence="1 2" key="2">
    <citation type="journal article" date="2022" name="Mol. Ecol. Resour.">
        <title>The genomes of chicory, endive, great burdock and yacon provide insights into Asteraceae paleo-polyploidization history and plant inulin production.</title>
        <authorList>
            <person name="Fan W."/>
            <person name="Wang S."/>
            <person name="Wang H."/>
            <person name="Wang A."/>
            <person name="Jiang F."/>
            <person name="Liu H."/>
            <person name="Zhao H."/>
            <person name="Xu D."/>
            <person name="Zhang Y."/>
        </authorList>
    </citation>
    <scope>NUCLEOTIDE SEQUENCE [LARGE SCALE GENOMIC DNA]</scope>
    <source>
        <strain evidence="2">cv. Yunnan</strain>
        <tissue evidence="1">Leaves</tissue>
    </source>
</reference>
<evidence type="ECO:0000313" key="1">
    <source>
        <dbReference type="EMBL" id="KAI3828576.1"/>
    </source>
</evidence>
<proteinExistence type="predicted"/>
<protein>
    <submittedName>
        <fullName evidence="1">Uncharacterized protein</fullName>
    </submittedName>
</protein>
<evidence type="ECO:0000313" key="2">
    <source>
        <dbReference type="Proteomes" id="UP001056120"/>
    </source>
</evidence>
<dbReference type="Proteomes" id="UP001056120">
    <property type="component" value="Linkage Group LG01"/>
</dbReference>
<organism evidence="1 2">
    <name type="scientific">Smallanthus sonchifolius</name>
    <dbReference type="NCBI Taxonomy" id="185202"/>
    <lineage>
        <taxon>Eukaryota</taxon>
        <taxon>Viridiplantae</taxon>
        <taxon>Streptophyta</taxon>
        <taxon>Embryophyta</taxon>
        <taxon>Tracheophyta</taxon>
        <taxon>Spermatophyta</taxon>
        <taxon>Magnoliopsida</taxon>
        <taxon>eudicotyledons</taxon>
        <taxon>Gunneridae</taxon>
        <taxon>Pentapetalae</taxon>
        <taxon>asterids</taxon>
        <taxon>campanulids</taxon>
        <taxon>Asterales</taxon>
        <taxon>Asteraceae</taxon>
        <taxon>Asteroideae</taxon>
        <taxon>Heliantheae alliance</taxon>
        <taxon>Millerieae</taxon>
        <taxon>Smallanthus</taxon>
    </lineage>
</organism>
<sequence length="187" mass="21566">MAPSSTSFVHKSFTYDVFLSFRGHDTRKTFVDHLCYALQQKNIRTFKDGDKIKKRKKISDQLIKSIKDSKFHVIVFSKNYASSSWCLDELLKIMECNRTTHEHAVYPIFYDVEPFEVRKLSGTVGKAFAKHKREKSAKKWRKALKEAAEVAGWDLKNSFDGYEAKLIQKVVDEISTDICNSNVDGKS</sequence>
<name>A0ACB9K8H7_9ASTR</name>
<dbReference type="EMBL" id="CM042018">
    <property type="protein sequence ID" value="KAI3828576.1"/>
    <property type="molecule type" value="Genomic_DNA"/>
</dbReference>